<keyword evidence="4" id="KW-1003">Cell membrane</keyword>
<dbReference type="PANTHER" id="PTHR13806:SF31">
    <property type="entry name" value="FLOTILLIN-LIKE PROTEIN 1-RELATED"/>
    <property type="match status" value="1"/>
</dbReference>
<protein>
    <submittedName>
        <fullName evidence="10">Inner membrane protein YqiK</fullName>
    </submittedName>
</protein>
<dbReference type="Proteomes" id="UP000683507">
    <property type="component" value="Chromosome"/>
</dbReference>
<keyword evidence="6" id="KW-0175">Coiled coil</keyword>
<accession>A0A916JPX2</accession>
<comment type="subcellular location">
    <subcellularLocation>
        <location evidence="2">Cell membrane</location>
    </subcellularLocation>
    <subcellularLocation>
        <location evidence="1">Membrane</location>
        <topology evidence="1">Single-pass membrane protein</topology>
    </subcellularLocation>
</comment>
<evidence type="ECO:0000313" key="10">
    <source>
        <dbReference type="EMBL" id="CAG5086252.1"/>
    </source>
</evidence>
<evidence type="ECO:0000256" key="1">
    <source>
        <dbReference type="ARBA" id="ARBA00004167"/>
    </source>
</evidence>
<keyword evidence="8" id="KW-0812">Transmembrane</keyword>
<evidence type="ECO:0000259" key="9">
    <source>
        <dbReference type="SMART" id="SM00244"/>
    </source>
</evidence>
<sequence>MNFALLESSFQPDGFSFALVGILVAVLFLVVIILTWIRRYKRCPSNKILVIYGRGSDPGKSAKCISGGAAFIWPVIQDYAFLDLAPISLEVELKNALSKQNIRVDVPSSFTIAISNETGTMNNAAERLLMLTKDDIKSIARDIIFGQLRLVIATMDIEEINSNRDKFLANITHNVEAELKKIGLKLINVNITDIKDESGYIEALGKEAAAHAINEARRSVAEKNRDGSIGEANAVQEQRVKVAEATAKAKIGEANAQQTERTQVAAANAQAKIGEAQALQNERVQTADAMAQAKIGEAKALQNERIQTSAANAKAIEGENTARIEIAESDALRREKQAEAEKRAIAAEKVQAAQALQEAYVAEQEAENKRAQRDKASQYADIVVPAEIEKSKIEIQAEAQAENIRRIAKGEADAILMKKQAEAQGLYEILTKQAEGLDRIVNAAGNDPKDAVLLLVADKLPELVKTQAEAISNIKIDKVTVWDGGQNSNGKTSTANFLSGIYKSVPPLEEMFNMAGMQLPNYLGNKQEDPTSEVQSPEPKEQDQGDNVEDQDDPKAE</sequence>
<evidence type="ECO:0000256" key="8">
    <source>
        <dbReference type="SAM" id="Phobius"/>
    </source>
</evidence>
<reference evidence="10" key="1">
    <citation type="submission" date="2021-04" db="EMBL/GenBank/DDBJ databases">
        <authorList>
            <person name="Rodrigo-Torres L."/>
            <person name="Arahal R. D."/>
            <person name="Lucena T."/>
        </authorList>
    </citation>
    <scope>NUCLEOTIDE SEQUENCE</scope>
    <source>
        <strain evidence="10">AS29M-1</strain>
    </source>
</reference>
<evidence type="ECO:0000313" key="11">
    <source>
        <dbReference type="Proteomes" id="UP000683507"/>
    </source>
</evidence>
<evidence type="ECO:0000256" key="2">
    <source>
        <dbReference type="ARBA" id="ARBA00004236"/>
    </source>
</evidence>
<evidence type="ECO:0000256" key="4">
    <source>
        <dbReference type="ARBA" id="ARBA00022475"/>
    </source>
</evidence>
<dbReference type="PANTHER" id="PTHR13806">
    <property type="entry name" value="FLOTILLIN-RELATED"/>
    <property type="match status" value="1"/>
</dbReference>
<dbReference type="SUPFAM" id="SSF117892">
    <property type="entry name" value="Band 7/SPFH domain"/>
    <property type="match status" value="1"/>
</dbReference>
<name>A0A916JPX2_9FLAO</name>
<feature type="compositionally biased region" description="Acidic residues" evidence="7">
    <location>
        <begin position="544"/>
        <end position="557"/>
    </location>
</feature>
<feature type="region of interest" description="Disordered" evidence="7">
    <location>
        <begin position="519"/>
        <end position="557"/>
    </location>
</feature>
<dbReference type="Gene3D" id="3.30.479.30">
    <property type="entry name" value="Band 7 domain"/>
    <property type="match status" value="1"/>
</dbReference>
<proteinExistence type="inferred from homology"/>
<keyword evidence="8" id="KW-1133">Transmembrane helix</keyword>
<dbReference type="InterPro" id="IPR036013">
    <property type="entry name" value="Band_7/SPFH_dom_sf"/>
</dbReference>
<organism evidence="10 11">
    <name type="scientific">Parvicella tangerina</name>
    <dbReference type="NCBI Taxonomy" id="2829795"/>
    <lineage>
        <taxon>Bacteria</taxon>
        <taxon>Pseudomonadati</taxon>
        <taxon>Bacteroidota</taxon>
        <taxon>Flavobacteriia</taxon>
        <taxon>Flavobacteriales</taxon>
        <taxon>Parvicellaceae</taxon>
        <taxon>Parvicella</taxon>
    </lineage>
</organism>
<dbReference type="Pfam" id="PF01145">
    <property type="entry name" value="Band_7"/>
    <property type="match status" value="1"/>
</dbReference>
<dbReference type="InterPro" id="IPR027705">
    <property type="entry name" value="Flotillin_fam"/>
</dbReference>
<dbReference type="GO" id="GO:0005886">
    <property type="term" value="C:plasma membrane"/>
    <property type="evidence" value="ECO:0007669"/>
    <property type="project" value="UniProtKB-SubCell"/>
</dbReference>
<dbReference type="RefSeq" id="WP_258543250.1">
    <property type="nucleotide sequence ID" value="NZ_OU015584.1"/>
</dbReference>
<dbReference type="EMBL" id="OU015584">
    <property type="protein sequence ID" value="CAG5086252.1"/>
    <property type="molecule type" value="Genomic_DNA"/>
</dbReference>
<feature type="transmembrane region" description="Helical" evidence="8">
    <location>
        <begin position="15"/>
        <end position="37"/>
    </location>
</feature>
<dbReference type="AlphaFoldDB" id="A0A916JPX2"/>
<keyword evidence="11" id="KW-1185">Reference proteome</keyword>
<keyword evidence="5 8" id="KW-0472">Membrane</keyword>
<comment type="similarity">
    <text evidence="3">Belongs to the band 7/mec-2 family. Flotillin subfamily.</text>
</comment>
<dbReference type="InterPro" id="IPR001107">
    <property type="entry name" value="Band_7"/>
</dbReference>
<dbReference type="KEGG" id="ptan:CRYO30217_03059"/>
<evidence type="ECO:0000256" key="5">
    <source>
        <dbReference type="ARBA" id="ARBA00023136"/>
    </source>
</evidence>
<feature type="coiled-coil region" evidence="6">
    <location>
        <begin position="338"/>
        <end position="381"/>
    </location>
</feature>
<gene>
    <name evidence="10" type="primary">yqiK</name>
    <name evidence="10" type="ORF">CRYO30217_03059</name>
</gene>
<evidence type="ECO:0000256" key="3">
    <source>
        <dbReference type="ARBA" id="ARBA00007161"/>
    </source>
</evidence>
<feature type="domain" description="Band 7" evidence="9">
    <location>
        <begin position="38"/>
        <end position="208"/>
    </location>
</feature>
<evidence type="ECO:0000256" key="6">
    <source>
        <dbReference type="SAM" id="Coils"/>
    </source>
</evidence>
<evidence type="ECO:0000256" key="7">
    <source>
        <dbReference type="SAM" id="MobiDB-lite"/>
    </source>
</evidence>
<dbReference type="CDD" id="cd03399">
    <property type="entry name" value="SPFH_flotillin"/>
    <property type="match status" value="1"/>
</dbReference>
<dbReference type="SMART" id="SM00244">
    <property type="entry name" value="PHB"/>
    <property type="match status" value="1"/>
</dbReference>